<proteinExistence type="predicted"/>
<name>A0A7S1FHT0_NOCSC</name>
<dbReference type="EMBL" id="HBFQ01058192">
    <property type="protein sequence ID" value="CAD8866869.1"/>
    <property type="molecule type" value="Transcribed_RNA"/>
</dbReference>
<organism evidence="2">
    <name type="scientific">Noctiluca scintillans</name>
    <name type="common">Sea sparkle</name>
    <name type="synonym">Red tide dinoflagellate</name>
    <dbReference type="NCBI Taxonomy" id="2966"/>
    <lineage>
        <taxon>Eukaryota</taxon>
        <taxon>Sar</taxon>
        <taxon>Alveolata</taxon>
        <taxon>Dinophyceae</taxon>
        <taxon>Noctilucales</taxon>
        <taxon>Noctilucaceae</taxon>
        <taxon>Noctiluca</taxon>
    </lineage>
</organism>
<sequence length="696" mass="73814">MSQAIAAPVPGSSPIAELAPEQQARLVQLITKLLEQKPDALKEVARRASAGQGLTVRGIFVDAKVLQLALEAHAKLTQSKAPPAPAVAPAVAPRVASAGASTVAEAKASTQKPADTLGVSFATVTAGRRTADLGTSATASSPAKGRAPSAQQPGPFAVVSSATPRAGSVRESPHNSVPVLQHIGLGAAATGATPSVARVPESRQTTAQAPQASGVKRFAPDSTSAVALASQAINECDDATPFSCVVKVVGEHKVGVLARPDVKSSPDEHLSPGSTANVIARTVSKRDGRVYLRLKLSGWITTRSRKHIAKVVLLAVDDSVALEPPDVVAALSSRAAAVVPSLDAFGSTLQNSGDSGARKPTMFRALLRSPVLDAPSFLGGTVAGASVCSKEEFMVSGAYVQPSDGRAYLRLQDGRGWVCERVRYDFTRHTVQMADLFNFSRAGGGHVEDAAPRDPGRKRVEDVPPRDPGRKKVEDRAPRDPGRKKVEGSKKVVVVTREPGPEAETEMEAAATQAPASSYNPEVDVVVFRSDKDLWPEGTVPRPLVRSARAKLRGLHDVYGIRLRECQQDLSDVEEKAGTFVRLCSSKQQLLDYAAEIKKEIQDANKEWSAKVHELCDALPGGNAPTDQPEESTNCDSFIPVQVRGDRWYCASLPTTCSQEVADGERLRRHLGPLRATPDEASQDVRNMRRRLSAGA</sequence>
<gene>
    <name evidence="2" type="ORF">NSCI0253_LOCUS41224</name>
</gene>
<evidence type="ECO:0000256" key="1">
    <source>
        <dbReference type="SAM" id="MobiDB-lite"/>
    </source>
</evidence>
<dbReference type="AlphaFoldDB" id="A0A7S1FHT0"/>
<evidence type="ECO:0000313" key="2">
    <source>
        <dbReference type="EMBL" id="CAD8866869.1"/>
    </source>
</evidence>
<feature type="region of interest" description="Disordered" evidence="1">
    <location>
        <begin position="442"/>
        <end position="504"/>
    </location>
</feature>
<accession>A0A7S1FHT0</accession>
<protein>
    <submittedName>
        <fullName evidence="2">Uncharacterized protein</fullName>
    </submittedName>
</protein>
<feature type="compositionally biased region" description="Basic and acidic residues" evidence="1">
    <location>
        <begin position="446"/>
        <end position="490"/>
    </location>
</feature>
<reference evidence="2" key="1">
    <citation type="submission" date="2021-01" db="EMBL/GenBank/DDBJ databases">
        <authorList>
            <person name="Corre E."/>
            <person name="Pelletier E."/>
            <person name="Niang G."/>
            <person name="Scheremetjew M."/>
            <person name="Finn R."/>
            <person name="Kale V."/>
            <person name="Holt S."/>
            <person name="Cochrane G."/>
            <person name="Meng A."/>
            <person name="Brown T."/>
            <person name="Cohen L."/>
        </authorList>
    </citation>
    <scope>NUCLEOTIDE SEQUENCE</scope>
</reference>
<feature type="region of interest" description="Disordered" evidence="1">
    <location>
        <begin position="132"/>
        <end position="174"/>
    </location>
</feature>